<proteinExistence type="inferred from homology"/>
<evidence type="ECO:0000256" key="1">
    <source>
        <dbReference type="ARBA" id="ARBA00007521"/>
    </source>
</evidence>
<accession>A0A2G5RRU5</accession>
<comment type="caution">
    <text evidence="3">The sequence shown here is derived from an EMBL/GenBank/DDBJ whole genome shotgun (WGS) entry which is preliminary data.</text>
</comment>
<dbReference type="Proteomes" id="UP000230559">
    <property type="component" value="Unassembled WGS sequence"/>
</dbReference>
<name>A0A2G5RRU5_9BACL</name>
<organism evidence="3 4">
    <name type="scientific">Anoxybacillus flavithermus</name>
    <dbReference type="NCBI Taxonomy" id="33934"/>
    <lineage>
        <taxon>Bacteria</taxon>
        <taxon>Bacillati</taxon>
        <taxon>Bacillota</taxon>
        <taxon>Bacilli</taxon>
        <taxon>Bacillales</taxon>
        <taxon>Anoxybacillaceae</taxon>
        <taxon>Anoxybacillus</taxon>
    </lineage>
</organism>
<reference evidence="3 4" key="1">
    <citation type="submission" date="2017-10" db="EMBL/GenBank/DDBJ databases">
        <title>Draft genome sequence of Anoxybacillus flavithermus KU2-6-11 from caldera Uzon (Russia:Kamchtka).</title>
        <authorList>
            <person name="Korzhuk A.V."/>
            <person name="Rozanov A.S."/>
            <person name="Bryanskaya A.V."/>
            <person name="Peltek S.E."/>
        </authorList>
    </citation>
    <scope>NUCLEOTIDE SEQUENCE [LARGE SCALE GENOMIC DNA]</scope>
    <source>
        <strain evidence="3 4">KU2-6_11</strain>
    </source>
</reference>
<gene>
    <name evidence="3" type="ORF">CS060_04155</name>
</gene>
<dbReference type="EMBL" id="PEDM01000005">
    <property type="protein sequence ID" value="PIC05477.1"/>
    <property type="molecule type" value="Genomic_DNA"/>
</dbReference>
<evidence type="ECO:0000256" key="2">
    <source>
        <dbReference type="ARBA" id="ARBA00022649"/>
    </source>
</evidence>
<keyword evidence="2" id="KW-1277">Toxin-antitoxin system</keyword>
<evidence type="ECO:0008006" key="5">
    <source>
        <dbReference type="Google" id="ProtNLM"/>
    </source>
</evidence>
<dbReference type="SUPFAM" id="SSF50118">
    <property type="entry name" value="Cell growth inhibitor/plasmid maintenance toxic component"/>
    <property type="match status" value="1"/>
</dbReference>
<dbReference type="InterPro" id="IPR011067">
    <property type="entry name" value="Plasmid_toxin/cell-grow_inhib"/>
</dbReference>
<dbReference type="GO" id="GO:0003677">
    <property type="term" value="F:DNA binding"/>
    <property type="evidence" value="ECO:0007669"/>
    <property type="project" value="InterPro"/>
</dbReference>
<evidence type="ECO:0000313" key="3">
    <source>
        <dbReference type="EMBL" id="PIC05477.1"/>
    </source>
</evidence>
<dbReference type="Pfam" id="PF02452">
    <property type="entry name" value="PemK_toxin"/>
    <property type="match status" value="1"/>
</dbReference>
<comment type="similarity">
    <text evidence="1">Belongs to the PemK/MazF family.</text>
</comment>
<evidence type="ECO:0000313" key="4">
    <source>
        <dbReference type="Proteomes" id="UP000230559"/>
    </source>
</evidence>
<dbReference type="RefSeq" id="WP_099668713.1">
    <property type="nucleotide sequence ID" value="NZ_PEDM01000005.1"/>
</dbReference>
<dbReference type="InterPro" id="IPR003477">
    <property type="entry name" value="PemK-like"/>
</dbReference>
<sequence length="155" mass="18148">MSHLEFRQGDIIWFNFPEEDPKPQYTIRGLHPALLLHDYTLPNQTVVLAPLTSLYDKDGNKKELKSYHLPLYKKDYPSLSNDSYVKLDQIMTFSRNKIGSYICSLNEVDKASLHIKLIESLQMQDTIKEIVFKQIEKTVQELIEKYVEDVITKEL</sequence>
<dbReference type="Gene3D" id="2.30.30.110">
    <property type="match status" value="1"/>
</dbReference>
<dbReference type="AlphaFoldDB" id="A0A2G5RRU5"/>
<protein>
    <recommendedName>
        <fullName evidence="5">Type II toxin-antitoxin system PemK/MazF family toxin</fullName>
    </recommendedName>
</protein>